<feature type="region of interest" description="Disordered" evidence="1">
    <location>
        <begin position="72"/>
        <end position="95"/>
    </location>
</feature>
<name>A0A5P2D2G9_STRVZ</name>
<dbReference type="AlphaFoldDB" id="A0A5P2D2G9"/>
<sequence length="95" mass="9339">MKLMKRTLTALALSGGAAVALVPAVAQAAHAGESPLKSTPVTERLVEIVDNPSQTVTDAETAVGVATSAVGTTAKATESSLAGAEGNLPRTPSVG</sequence>
<feature type="chain" id="PRO_5024825892" description="Secreted protein" evidence="2">
    <location>
        <begin position="29"/>
        <end position="95"/>
    </location>
</feature>
<dbReference type="RefSeq" id="WP_150208314.1">
    <property type="nucleotide sequence ID" value="NZ_CP029190.1"/>
</dbReference>
<protein>
    <recommendedName>
        <fullName evidence="5">Secreted protein</fullName>
    </recommendedName>
</protein>
<evidence type="ECO:0000313" key="4">
    <source>
        <dbReference type="Proteomes" id="UP000325211"/>
    </source>
</evidence>
<evidence type="ECO:0000256" key="2">
    <source>
        <dbReference type="SAM" id="SignalP"/>
    </source>
</evidence>
<keyword evidence="2" id="KW-0732">Signal</keyword>
<gene>
    <name evidence="3" type="ORF">DEJ50_13905</name>
</gene>
<dbReference type="EMBL" id="CP029190">
    <property type="protein sequence ID" value="QES48750.1"/>
    <property type="molecule type" value="Genomic_DNA"/>
</dbReference>
<reference evidence="3 4" key="1">
    <citation type="submission" date="2018-05" db="EMBL/GenBank/DDBJ databases">
        <title>Streptomyces venezuelae.</title>
        <authorList>
            <person name="Kim W."/>
            <person name="Lee N."/>
            <person name="Cho B.-K."/>
        </authorList>
    </citation>
    <scope>NUCLEOTIDE SEQUENCE [LARGE SCALE GENOMIC DNA]</scope>
    <source>
        <strain evidence="3 4">ATCC 21782</strain>
    </source>
</reference>
<proteinExistence type="predicted"/>
<accession>A0A5P2D2G9</accession>
<feature type="signal peptide" evidence="2">
    <location>
        <begin position="1"/>
        <end position="28"/>
    </location>
</feature>
<organism evidence="3 4">
    <name type="scientific">Streptomyces venezuelae</name>
    <dbReference type="NCBI Taxonomy" id="54571"/>
    <lineage>
        <taxon>Bacteria</taxon>
        <taxon>Bacillati</taxon>
        <taxon>Actinomycetota</taxon>
        <taxon>Actinomycetes</taxon>
        <taxon>Kitasatosporales</taxon>
        <taxon>Streptomycetaceae</taxon>
        <taxon>Streptomyces</taxon>
    </lineage>
</organism>
<evidence type="ECO:0008006" key="5">
    <source>
        <dbReference type="Google" id="ProtNLM"/>
    </source>
</evidence>
<dbReference type="Proteomes" id="UP000325211">
    <property type="component" value="Chromosome"/>
</dbReference>
<evidence type="ECO:0000256" key="1">
    <source>
        <dbReference type="SAM" id="MobiDB-lite"/>
    </source>
</evidence>
<evidence type="ECO:0000313" key="3">
    <source>
        <dbReference type="EMBL" id="QES48750.1"/>
    </source>
</evidence>